<feature type="region of interest" description="Disordered" evidence="1">
    <location>
        <begin position="1"/>
        <end position="44"/>
    </location>
</feature>
<reference evidence="3" key="1">
    <citation type="submission" date="2025-08" db="UniProtKB">
        <authorList>
            <consortium name="RefSeq"/>
        </authorList>
    </citation>
    <scope>IDENTIFICATION</scope>
</reference>
<dbReference type="AlphaFoldDB" id="A0A6P8VQS4"/>
<dbReference type="Proteomes" id="UP000515161">
    <property type="component" value="Unplaced"/>
</dbReference>
<evidence type="ECO:0000313" key="2">
    <source>
        <dbReference type="Proteomes" id="UP000515161"/>
    </source>
</evidence>
<evidence type="ECO:0000313" key="3">
    <source>
        <dbReference type="RefSeq" id="XP_034093111.1"/>
    </source>
</evidence>
<name>A0A6P8VQS4_GYMAC</name>
<evidence type="ECO:0000256" key="1">
    <source>
        <dbReference type="SAM" id="MobiDB-lite"/>
    </source>
</evidence>
<sequence>MDGSNTAPSGRVDGPFPYGGATRHTNANPVQKDSQSGNLGSSPSGVAPEVISYGYGFYPLGNMDVAPRGRVDGPFPFGGDTQYANAAPINACQTISNPGGLDDGPVPFGGVTHYSNVGYPVTNIGQTSINTADGPVPYEPTDPVVFPWAKTLFMKPNNWKPLFRGYAQWEPITETPASDKSSPLSSSYIVQSRNSYIY</sequence>
<protein>
    <submittedName>
        <fullName evidence="3">Uncharacterized protein LOC117560358 isoform X2</fullName>
    </submittedName>
</protein>
<dbReference type="RefSeq" id="XP_034093111.1">
    <property type="nucleotide sequence ID" value="XM_034237220.1"/>
</dbReference>
<feature type="compositionally biased region" description="Polar residues" evidence="1">
    <location>
        <begin position="23"/>
        <end position="44"/>
    </location>
</feature>
<proteinExistence type="predicted"/>
<keyword evidence="2" id="KW-1185">Reference proteome</keyword>
<gene>
    <name evidence="3" type="primary">LOC117560358</name>
</gene>
<accession>A0A6P8VQS4</accession>
<dbReference type="GeneID" id="117560358"/>
<organism evidence="2 3">
    <name type="scientific">Gymnodraco acuticeps</name>
    <name type="common">Antarctic dragonfish</name>
    <dbReference type="NCBI Taxonomy" id="8218"/>
    <lineage>
        <taxon>Eukaryota</taxon>
        <taxon>Metazoa</taxon>
        <taxon>Chordata</taxon>
        <taxon>Craniata</taxon>
        <taxon>Vertebrata</taxon>
        <taxon>Euteleostomi</taxon>
        <taxon>Actinopterygii</taxon>
        <taxon>Neopterygii</taxon>
        <taxon>Teleostei</taxon>
        <taxon>Neoteleostei</taxon>
        <taxon>Acanthomorphata</taxon>
        <taxon>Eupercaria</taxon>
        <taxon>Perciformes</taxon>
        <taxon>Notothenioidei</taxon>
        <taxon>Bathydraconidae</taxon>
        <taxon>Gymnodraco</taxon>
    </lineage>
</organism>